<proteinExistence type="predicted"/>
<dbReference type="Proteomes" id="UP001159363">
    <property type="component" value="Chromosome 14"/>
</dbReference>
<evidence type="ECO:0000313" key="1">
    <source>
        <dbReference type="EMBL" id="KAJ8867812.1"/>
    </source>
</evidence>
<evidence type="ECO:0000313" key="2">
    <source>
        <dbReference type="Proteomes" id="UP001159363"/>
    </source>
</evidence>
<protein>
    <submittedName>
        <fullName evidence="1">Uncharacterized protein</fullName>
    </submittedName>
</protein>
<accession>A0ABQ9G6T5</accession>
<dbReference type="EMBL" id="JARBHB010000015">
    <property type="protein sequence ID" value="KAJ8867812.1"/>
    <property type="molecule type" value="Genomic_DNA"/>
</dbReference>
<reference evidence="1 2" key="1">
    <citation type="submission" date="2023-02" db="EMBL/GenBank/DDBJ databases">
        <title>LHISI_Scaffold_Assembly.</title>
        <authorList>
            <person name="Stuart O.P."/>
            <person name="Cleave R."/>
            <person name="Magrath M.J.L."/>
            <person name="Mikheyev A.S."/>
        </authorList>
    </citation>
    <scope>NUCLEOTIDE SEQUENCE [LARGE SCALE GENOMIC DNA]</scope>
    <source>
        <strain evidence="1">Daus_M_001</strain>
        <tissue evidence="1">Leg muscle</tissue>
    </source>
</reference>
<comment type="caution">
    <text evidence="1">The sequence shown here is derived from an EMBL/GenBank/DDBJ whole genome shotgun (WGS) entry which is preliminary data.</text>
</comment>
<gene>
    <name evidence="1" type="ORF">PR048_031617</name>
</gene>
<name>A0ABQ9G6T5_9NEOP</name>
<organism evidence="1 2">
    <name type="scientific">Dryococelus australis</name>
    <dbReference type="NCBI Taxonomy" id="614101"/>
    <lineage>
        <taxon>Eukaryota</taxon>
        <taxon>Metazoa</taxon>
        <taxon>Ecdysozoa</taxon>
        <taxon>Arthropoda</taxon>
        <taxon>Hexapoda</taxon>
        <taxon>Insecta</taxon>
        <taxon>Pterygota</taxon>
        <taxon>Neoptera</taxon>
        <taxon>Polyneoptera</taxon>
        <taxon>Phasmatodea</taxon>
        <taxon>Verophasmatodea</taxon>
        <taxon>Anareolatae</taxon>
        <taxon>Phasmatidae</taxon>
        <taxon>Eurycanthinae</taxon>
        <taxon>Dryococelus</taxon>
    </lineage>
</organism>
<keyword evidence="2" id="KW-1185">Reference proteome</keyword>
<sequence length="144" mass="16145">MLYGCEFWGAAAKSSMEKIQINQNKILRSILNVSRYTATEAIQQTMNTEHMIEFIRAVNNKFYKNIKDHKNPLTGVLGNYGPQDARALIFLAQRRTHAHRDGPEAGTKVGDCLVGPVPVVSFTLGHHANRMPRTMNGNAKNHEN</sequence>